<dbReference type="PANTHER" id="PTHR13504:SF38">
    <property type="entry name" value="FIDO DOMAIN-CONTAINING PROTEIN"/>
    <property type="match status" value="1"/>
</dbReference>
<dbReference type="SUPFAM" id="SSF140931">
    <property type="entry name" value="Fic-like"/>
    <property type="match status" value="1"/>
</dbReference>
<dbReference type="EMBL" id="JAJJMM010000001">
    <property type="protein sequence ID" value="MCC9063600.1"/>
    <property type="molecule type" value="Genomic_DNA"/>
</dbReference>
<dbReference type="InterPro" id="IPR036597">
    <property type="entry name" value="Fido-like_dom_sf"/>
</dbReference>
<dbReference type="PROSITE" id="PS51459">
    <property type="entry name" value="FIDO"/>
    <property type="match status" value="1"/>
</dbReference>
<dbReference type="Proteomes" id="UP001430679">
    <property type="component" value="Unassembled WGS sequence"/>
</dbReference>
<dbReference type="InterPro" id="IPR040198">
    <property type="entry name" value="Fido_containing"/>
</dbReference>
<dbReference type="RefSeq" id="WP_230035916.1">
    <property type="nucleotide sequence ID" value="NZ_JAJJMM010000001.1"/>
</dbReference>
<proteinExistence type="predicted"/>
<keyword evidence="3" id="KW-1185">Reference proteome</keyword>
<feature type="domain" description="Fido" evidence="1">
    <location>
        <begin position="371"/>
        <end position="502"/>
    </location>
</feature>
<comment type="caution">
    <text evidence="2">The sequence shown here is derived from an EMBL/GenBank/DDBJ whole genome shotgun (WGS) entry which is preliminary data.</text>
</comment>
<organism evidence="2 3">
    <name type="scientific">Flavobacterium piscisymbiosum</name>
    <dbReference type="NCBI Taxonomy" id="2893753"/>
    <lineage>
        <taxon>Bacteria</taxon>
        <taxon>Pseudomonadati</taxon>
        <taxon>Bacteroidota</taxon>
        <taxon>Flavobacteriia</taxon>
        <taxon>Flavobacteriales</taxon>
        <taxon>Flavobacteriaceae</taxon>
        <taxon>Flavobacterium</taxon>
    </lineage>
</organism>
<evidence type="ECO:0000313" key="3">
    <source>
        <dbReference type="Proteomes" id="UP001430679"/>
    </source>
</evidence>
<evidence type="ECO:0000313" key="2">
    <source>
        <dbReference type="EMBL" id="MCC9063600.1"/>
    </source>
</evidence>
<protein>
    <submittedName>
        <fullName evidence="2">Fic family protein</fullName>
    </submittedName>
</protein>
<dbReference type="Gene3D" id="1.10.3290.10">
    <property type="entry name" value="Fido-like domain"/>
    <property type="match status" value="1"/>
</dbReference>
<dbReference type="PANTHER" id="PTHR13504">
    <property type="entry name" value="FIDO DOMAIN-CONTAINING PROTEIN DDB_G0283145"/>
    <property type="match status" value="1"/>
</dbReference>
<accession>A0ABS8MDK4</accession>
<sequence>MATPGEKLAESLEILRNLQKDQNIVAIKTTEISRTHRERLIKNGFLKEVSKGWYIATNPYEGTGDSTSWYTSYWQFCSRYLADKYGNNYSISPDQSLLIHSGNTTVPKQLIVSALDGSNKSIPLLYGTSLLEMKSPLPYKDSIVEIDGIRMLSLQSALIYCSAAMFERNAVDVRAAMALITDASEILGPLLEGSHTVIAGRLAGAFRNIGQDRIADTILKTMKAADYKVREVDPFNSKSSVALTFRDRSPYVNRIKLMWDGWRDVVIKHFPQEPGLPENKEEYLRAVEEIYLTDAYHSLSIERYVVSIELIEKVRTGDWDIQGNDVDRNHRNAMAARGYWLATQVVKKSLNKILQGHNAGKTADDDHTDWYQELFAPSVTAGILKPSDLAGYRTNQVYISNSLHVPLNRDAVRDAMPTLFELLANETNAGVRAVLGHFIFVYIHPYMDGNGRMARFLMNVMLASGGFPWTVIPVEQRDGYMAALESASVGGNIEPFAQFLSKLVDESLKGKPAAKI</sequence>
<reference evidence="2" key="1">
    <citation type="submission" date="2021-11" db="EMBL/GenBank/DDBJ databases">
        <title>Description of novel Flavobacterium species.</title>
        <authorList>
            <person name="Saticioglu I.B."/>
            <person name="Ay H."/>
            <person name="Altun S."/>
            <person name="Duman M."/>
        </authorList>
    </citation>
    <scope>NUCLEOTIDE SEQUENCE</scope>
    <source>
        <strain evidence="2">F-30</strain>
    </source>
</reference>
<gene>
    <name evidence="2" type="ORF">LNP81_11435</name>
</gene>
<dbReference type="Pfam" id="PF02661">
    <property type="entry name" value="Fic"/>
    <property type="match status" value="1"/>
</dbReference>
<dbReference type="InterPro" id="IPR003812">
    <property type="entry name" value="Fido"/>
</dbReference>
<name>A0ABS8MDK4_9FLAO</name>
<evidence type="ECO:0000259" key="1">
    <source>
        <dbReference type="PROSITE" id="PS51459"/>
    </source>
</evidence>